<dbReference type="PANTHER" id="PTHR11851">
    <property type="entry name" value="METALLOPROTEASE"/>
    <property type="match status" value="1"/>
</dbReference>
<proteinExistence type="inferred from homology"/>
<evidence type="ECO:0000256" key="1">
    <source>
        <dbReference type="ARBA" id="ARBA00007261"/>
    </source>
</evidence>
<dbReference type="InterPro" id="IPR007863">
    <property type="entry name" value="Peptidase_M16_C"/>
</dbReference>
<dbReference type="Pfam" id="PF05193">
    <property type="entry name" value="Peptidase_M16_C"/>
    <property type="match status" value="1"/>
</dbReference>
<evidence type="ECO:0000256" key="2">
    <source>
        <dbReference type="RuleBase" id="RU004447"/>
    </source>
</evidence>
<dbReference type="SUPFAM" id="SSF63411">
    <property type="entry name" value="LuxS/MPP-like metallohydrolase"/>
    <property type="match status" value="2"/>
</dbReference>
<dbReference type="Proteomes" id="UP000051373">
    <property type="component" value="Unassembled WGS sequence"/>
</dbReference>
<evidence type="ECO:0000259" key="3">
    <source>
        <dbReference type="Pfam" id="PF00675"/>
    </source>
</evidence>
<dbReference type="PROSITE" id="PS00143">
    <property type="entry name" value="INSULINASE"/>
    <property type="match status" value="1"/>
</dbReference>
<dbReference type="EMBL" id="LJUJ01000014">
    <property type="protein sequence ID" value="KPK63374.1"/>
    <property type="molecule type" value="Genomic_DNA"/>
</dbReference>
<comment type="caution">
    <text evidence="5">The sequence shown here is derived from an EMBL/GenBank/DDBJ whole genome shotgun (WGS) entry which is preliminary data.</text>
</comment>
<dbReference type="GO" id="GO:0004222">
    <property type="term" value="F:metalloendopeptidase activity"/>
    <property type="evidence" value="ECO:0007669"/>
    <property type="project" value="InterPro"/>
</dbReference>
<feature type="domain" description="Peptidase M16 N-terminal" evidence="3">
    <location>
        <begin position="28"/>
        <end position="172"/>
    </location>
</feature>
<dbReference type="Gene3D" id="3.30.830.10">
    <property type="entry name" value="Metalloenzyme, LuxS/M16 peptidase-like"/>
    <property type="match status" value="2"/>
</dbReference>
<dbReference type="AlphaFoldDB" id="A0A0S8FS51"/>
<gene>
    <name evidence="5" type="ORF">AMJ83_07320</name>
</gene>
<dbReference type="GO" id="GO:0046872">
    <property type="term" value="F:metal ion binding"/>
    <property type="evidence" value="ECO:0007669"/>
    <property type="project" value="InterPro"/>
</dbReference>
<dbReference type="GO" id="GO:0006508">
    <property type="term" value="P:proteolysis"/>
    <property type="evidence" value="ECO:0007669"/>
    <property type="project" value="InterPro"/>
</dbReference>
<dbReference type="PANTHER" id="PTHR11851:SF49">
    <property type="entry name" value="MITOCHONDRIAL-PROCESSING PEPTIDASE SUBUNIT ALPHA"/>
    <property type="match status" value="1"/>
</dbReference>
<name>A0A0S8FS51_UNCW3</name>
<dbReference type="InterPro" id="IPR011249">
    <property type="entry name" value="Metalloenz_LuxS/M16"/>
</dbReference>
<dbReference type="InterPro" id="IPR011765">
    <property type="entry name" value="Pept_M16_N"/>
</dbReference>
<evidence type="ECO:0000313" key="5">
    <source>
        <dbReference type="EMBL" id="KPK63374.1"/>
    </source>
</evidence>
<sequence>MTIRGGLILSEKNKIVLAQLNPAVRIIAEKLPKFYSFSMGFFLDHGSRDESLKDSGITHLIEHMLFKGTSRKSALEIVKMMESLGGAFDAYTTKENLIIITKFLTEHIGLVFELIAELLLESKIDSTELDKEKSVVLEEIKSSNDDPGDSVFDLFFETLMPEHALGRPIAGTIDSVKGIDAARTKRYYRTLRNREMVIALSGNYDYEKVTDLAKKKFPNGKSETPRRITPKPQFGEVAVLPRKEVSQVHFVIGTHGVEYASQHHYGMAIMNTAFGGGMSSRLFQGLREKDGLVYNVHSFIDFYRDCGVTGFYFICDKQNISKVVRRLKEIFRDISGHGFANEEIELAKTYLSGNFLLSLESSTSRMLRLARETVYKSEVASIDDVVAKIDTVNAAQINGLTGDFLNPKQYTIAAVGPITEKEVHSIFEDLNS</sequence>
<evidence type="ECO:0000259" key="4">
    <source>
        <dbReference type="Pfam" id="PF05193"/>
    </source>
</evidence>
<reference evidence="5 6" key="1">
    <citation type="journal article" date="2015" name="Microbiome">
        <title>Genomic resolution of linkages in carbon, nitrogen, and sulfur cycling among widespread estuary sediment bacteria.</title>
        <authorList>
            <person name="Baker B.J."/>
            <person name="Lazar C.S."/>
            <person name="Teske A.P."/>
            <person name="Dick G.J."/>
        </authorList>
    </citation>
    <scope>NUCLEOTIDE SEQUENCE [LARGE SCALE GENOMIC DNA]</scope>
    <source>
        <strain evidence="5">SM23_42</strain>
    </source>
</reference>
<dbReference type="InterPro" id="IPR001431">
    <property type="entry name" value="Pept_M16_Zn_BS"/>
</dbReference>
<dbReference type="InterPro" id="IPR050361">
    <property type="entry name" value="MPP/UQCRC_Complex"/>
</dbReference>
<evidence type="ECO:0008006" key="7">
    <source>
        <dbReference type="Google" id="ProtNLM"/>
    </source>
</evidence>
<accession>A0A0S8FS51</accession>
<protein>
    <recommendedName>
        <fullName evidence="7">Peptidase M16</fullName>
    </recommendedName>
</protein>
<feature type="domain" description="Peptidase M16 C-terminal" evidence="4">
    <location>
        <begin position="187"/>
        <end position="350"/>
    </location>
</feature>
<comment type="similarity">
    <text evidence="1 2">Belongs to the peptidase M16 family.</text>
</comment>
<evidence type="ECO:0000313" key="6">
    <source>
        <dbReference type="Proteomes" id="UP000051373"/>
    </source>
</evidence>
<dbReference type="STRING" id="1703779.AMJ83_07320"/>
<organism evidence="5 6">
    <name type="scientific">candidate division WOR_3 bacterium SM23_42</name>
    <dbReference type="NCBI Taxonomy" id="1703779"/>
    <lineage>
        <taxon>Bacteria</taxon>
        <taxon>Bacteria division WOR-3</taxon>
    </lineage>
</organism>
<dbReference type="Pfam" id="PF00675">
    <property type="entry name" value="Peptidase_M16"/>
    <property type="match status" value="1"/>
</dbReference>